<comment type="caution">
    <text evidence="2">The sequence shown here is derived from an EMBL/GenBank/DDBJ whole genome shotgun (WGS) entry which is preliminary data.</text>
</comment>
<evidence type="ECO:0000313" key="2">
    <source>
        <dbReference type="EMBL" id="KAA6369620.1"/>
    </source>
</evidence>
<sequence length="144" mass="17380">MKSIFDAISLCGGIDVKFYLDISDILEKIRDFFSDLFKQDLSIQSNYIQLKGQFEEVEEQGGDEEIEANIFQQEEEQEEQEEEEEQEEQIIIPVHIPLRFDENKRHEKRMKKLTRKQFINRKEGQFRKMDSADKQMRMKKVQKR</sequence>
<name>A0A5J4UI20_9EUKA</name>
<protein>
    <submittedName>
        <fullName evidence="2">Uncharacterized protein</fullName>
    </submittedName>
</protein>
<dbReference type="EMBL" id="SNRW01016189">
    <property type="protein sequence ID" value="KAA6369620.1"/>
    <property type="molecule type" value="Genomic_DNA"/>
</dbReference>
<evidence type="ECO:0000256" key="1">
    <source>
        <dbReference type="SAM" id="MobiDB-lite"/>
    </source>
</evidence>
<dbReference type="AlphaFoldDB" id="A0A5J4UI20"/>
<proteinExistence type="predicted"/>
<dbReference type="Proteomes" id="UP000324800">
    <property type="component" value="Unassembled WGS sequence"/>
</dbReference>
<feature type="region of interest" description="Disordered" evidence="1">
    <location>
        <begin position="57"/>
        <end position="88"/>
    </location>
</feature>
<evidence type="ECO:0000313" key="3">
    <source>
        <dbReference type="Proteomes" id="UP000324800"/>
    </source>
</evidence>
<organism evidence="2 3">
    <name type="scientific">Streblomastix strix</name>
    <dbReference type="NCBI Taxonomy" id="222440"/>
    <lineage>
        <taxon>Eukaryota</taxon>
        <taxon>Metamonada</taxon>
        <taxon>Preaxostyla</taxon>
        <taxon>Oxymonadida</taxon>
        <taxon>Streblomastigidae</taxon>
        <taxon>Streblomastix</taxon>
    </lineage>
</organism>
<feature type="compositionally biased region" description="Basic and acidic residues" evidence="1">
    <location>
        <begin position="122"/>
        <end position="136"/>
    </location>
</feature>
<gene>
    <name evidence="2" type="ORF">EZS28_034854</name>
</gene>
<feature type="region of interest" description="Disordered" evidence="1">
    <location>
        <begin position="122"/>
        <end position="144"/>
    </location>
</feature>
<reference evidence="2 3" key="1">
    <citation type="submission" date="2019-03" db="EMBL/GenBank/DDBJ databases">
        <title>Single cell metagenomics reveals metabolic interactions within the superorganism composed of flagellate Streblomastix strix and complex community of Bacteroidetes bacteria on its surface.</title>
        <authorList>
            <person name="Treitli S.C."/>
            <person name="Kolisko M."/>
            <person name="Husnik F."/>
            <person name="Keeling P."/>
            <person name="Hampl V."/>
        </authorList>
    </citation>
    <scope>NUCLEOTIDE SEQUENCE [LARGE SCALE GENOMIC DNA]</scope>
    <source>
        <strain evidence="2">ST1C</strain>
    </source>
</reference>
<accession>A0A5J4UI20</accession>